<dbReference type="PANTHER" id="PTHR33112:SF9">
    <property type="entry name" value="HETEROKARYON INCOMPATIBILITY DOMAIN-CONTAINING PROTEIN"/>
    <property type="match status" value="1"/>
</dbReference>
<dbReference type="PANTHER" id="PTHR33112">
    <property type="entry name" value="DOMAIN PROTEIN, PUTATIVE-RELATED"/>
    <property type="match status" value="1"/>
</dbReference>
<keyword evidence="3" id="KW-1185">Reference proteome</keyword>
<dbReference type="AlphaFoldDB" id="A0AAN6LP71"/>
<evidence type="ECO:0000313" key="2">
    <source>
        <dbReference type="EMBL" id="KAK3201677.1"/>
    </source>
</evidence>
<feature type="domain" description="Heterokaryon incompatibility" evidence="1">
    <location>
        <begin position="137"/>
        <end position="285"/>
    </location>
</feature>
<evidence type="ECO:0000259" key="1">
    <source>
        <dbReference type="Pfam" id="PF06985"/>
    </source>
</evidence>
<organism evidence="2 3">
    <name type="scientific">Pseudopithomyces chartarum</name>
    <dbReference type="NCBI Taxonomy" id="1892770"/>
    <lineage>
        <taxon>Eukaryota</taxon>
        <taxon>Fungi</taxon>
        <taxon>Dikarya</taxon>
        <taxon>Ascomycota</taxon>
        <taxon>Pezizomycotina</taxon>
        <taxon>Dothideomycetes</taxon>
        <taxon>Pleosporomycetidae</taxon>
        <taxon>Pleosporales</taxon>
        <taxon>Massarineae</taxon>
        <taxon>Didymosphaeriaceae</taxon>
        <taxon>Pseudopithomyces</taxon>
    </lineage>
</organism>
<dbReference type="Proteomes" id="UP001280581">
    <property type="component" value="Unassembled WGS sequence"/>
</dbReference>
<evidence type="ECO:0000313" key="3">
    <source>
        <dbReference type="Proteomes" id="UP001280581"/>
    </source>
</evidence>
<dbReference type="Pfam" id="PF06985">
    <property type="entry name" value="HET"/>
    <property type="match status" value="1"/>
</dbReference>
<comment type="caution">
    <text evidence="2">The sequence shown here is derived from an EMBL/GenBank/DDBJ whole genome shotgun (WGS) entry which is preliminary data.</text>
</comment>
<protein>
    <recommendedName>
        <fullName evidence="1">Heterokaryon incompatibility domain-containing protein</fullName>
    </recommendedName>
</protein>
<sequence length="625" mass="69526">MPVCAICSRPEKQQPDTDDAGRTITQAAVRWVNTTLSQLRASSGDCRDCALLLNGVLFYHGKFANIQEDKIKIIAETLPAKPSNDSQEHLSVEVRWEESEDQCGDAHDHGHAEGYPDVKLEFFTDQRRSMPQTTIKSLKAHKENIAWSALPKTFQEAVLFTKKLGVQYLWIDSLCVIQDDVTDRLRAAFELDSIFGNALLTLAATSSADPTQGLFGSTTPPFKIQATDSKGSLSKIYVREQPSHYSFKAPFNEGSHMNDWELPFNTSKEANARTPLLRRAWAYAERLLSSRVLHFTDSEMILECGSEFQCECGRIDDATYDSRTTDSFKQELTKILAEGSSDSTDKRMDSMVSRLEAISITDSATATSAPVAANALELWSYIVTEYTARNLTYDEDRLLAIAGVAKRLASVTHAGYIAGHWTTSTLALLWYPHESTHCKRPNQAPGYNVPSWTWASIEGSPIFFDNTSAMDLACSASFPASGSNAPTFSPISGDAIELSAAMAVEVTFCEDVPNEYSLARNGVSVEFQPDVIPVRGEDMVRPGDTLVCVLISMSFRSSILGLVLKKSHTKVPVYRRIGRFECYECVRDGSDEDPEDAEALFEHWFPEVDDMTQLDDRPRQTFRIL</sequence>
<gene>
    <name evidence="2" type="ORF">GRF29_164g236833</name>
</gene>
<dbReference type="InterPro" id="IPR010730">
    <property type="entry name" value="HET"/>
</dbReference>
<reference evidence="2 3" key="1">
    <citation type="submission" date="2021-02" db="EMBL/GenBank/DDBJ databases">
        <title>Genome assembly of Pseudopithomyces chartarum.</title>
        <authorList>
            <person name="Jauregui R."/>
            <person name="Singh J."/>
            <person name="Voisey C."/>
        </authorList>
    </citation>
    <scope>NUCLEOTIDE SEQUENCE [LARGE SCALE GENOMIC DNA]</scope>
    <source>
        <strain evidence="2 3">AGR01</strain>
    </source>
</reference>
<dbReference type="EMBL" id="WVTA01000015">
    <property type="protein sequence ID" value="KAK3201677.1"/>
    <property type="molecule type" value="Genomic_DNA"/>
</dbReference>
<name>A0AAN6LP71_9PLEO</name>
<proteinExistence type="predicted"/>
<accession>A0AAN6LP71</accession>